<gene>
    <name evidence="2" type="ORF">BCV19_15920</name>
</gene>
<dbReference type="InterPro" id="IPR011517">
    <property type="entry name" value="RNA_pol_sigma70_ECF-like"/>
</dbReference>
<accession>A0A2N7CA76</accession>
<dbReference type="Proteomes" id="UP000235405">
    <property type="component" value="Unassembled WGS sequence"/>
</dbReference>
<comment type="caution">
    <text evidence="2">The sequence shown here is derived from an EMBL/GenBank/DDBJ whole genome shotgun (WGS) entry which is preliminary data.</text>
</comment>
<evidence type="ECO:0000259" key="1">
    <source>
        <dbReference type="Pfam" id="PF07638"/>
    </source>
</evidence>
<feature type="domain" description="RNA polymerase sigma-70 ECF-like HTH" evidence="1">
    <location>
        <begin position="6"/>
        <end position="190"/>
    </location>
</feature>
<protein>
    <submittedName>
        <fullName evidence="2">RNA polymerase subunit sigma</fullName>
    </submittedName>
</protein>
<dbReference type="EMBL" id="MCSW01000207">
    <property type="protein sequence ID" value="PMF18412.1"/>
    <property type="molecule type" value="Genomic_DNA"/>
</dbReference>
<dbReference type="RefSeq" id="WP_017095281.1">
    <property type="nucleotide sequence ID" value="NZ_CAWNUD010000069.1"/>
</dbReference>
<dbReference type="GO" id="GO:0003700">
    <property type="term" value="F:DNA-binding transcription factor activity"/>
    <property type="evidence" value="ECO:0007669"/>
    <property type="project" value="InterPro"/>
</dbReference>
<dbReference type="AlphaFoldDB" id="A0A2N7CA76"/>
<proteinExistence type="predicted"/>
<evidence type="ECO:0000313" key="2">
    <source>
        <dbReference type="EMBL" id="PMF18412.1"/>
    </source>
</evidence>
<organism evidence="2 3">
    <name type="scientific">Vibrio splendidus</name>
    <dbReference type="NCBI Taxonomy" id="29497"/>
    <lineage>
        <taxon>Bacteria</taxon>
        <taxon>Pseudomonadati</taxon>
        <taxon>Pseudomonadota</taxon>
        <taxon>Gammaproteobacteria</taxon>
        <taxon>Vibrionales</taxon>
        <taxon>Vibrionaceae</taxon>
        <taxon>Vibrio</taxon>
    </lineage>
</organism>
<name>A0A2N7CA76_VIBSP</name>
<sequence length="197" mass="23154">MSNQLTDIESIVSDWKAGYKGAEQKLYHFAYSHLYTLAQQERKRSTTKHEQSCWVSWNSINNTTALVHDAYLKLSSADTQSIKNTRDFLLLATKIMRQILIDNARRQQAQKRQQPASMNHPEQVHFEQLIIMDKAVDHFTLNYPRQSKAFKLKYLMGLQTQEISQLLTCSDSLIEKDLKFSRFWLTRKINAYQTQTY</sequence>
<reference evidence="3" key="1">
    <citation type="submission" date="2016-07" db="EMBL/GenBank/DDBJ databases">
        <title>Nontailed viruses are major unrecognized killers of bacteria in the ocean.</title>
        <authorList>
            <person name="Kauffman K."/>
            <person name="Hussain F."/>
            <person name="Yang J."/>
            <person name="Arevalo P."/>
            <person name="Brown J."/>
            <person name="Cutler M."/>
            <person name="Kelly L."/>
            <person name="Polz M.F."/>
        </authorList>
    </citation>
    <scope>NUCLEOTIDE SEQUENCE [LARGE SCALE GENOMIC DNA]</scope>
    <source>
        <strain evidence="3">10N.286.54.F3</strain>
    </source>
</reference>
<dbReference type="NCBIfam" id="TIGR02937">
    <property type="entry name" value="sigma70-ECF"/>
    <property type="match status" value="1"/>
</dbReference>
<dbReference type="Pfam" id="PF07638">
    <property type="entry name" value="Sigma70_ECF"/>
    <property type="match status" value="1"/>
</dbReference>
<dbReference type="GO" id="GO:0006352">
    <property type="term" value="P:DNA-templated transcription initiation"/>
    <property type="evidence" value="ECO:0007669"/>
    <property type="project" value="InterPro"/>
</dbReference>
<dbReference type="InterPro" id="IPR014284">
    <property type="entry name" value="RNA_pol_sigma-70_dom"/>
</dbReference>
<dbReference type="NCBIfam" id="TIGR02999">
    <property type="entry name" value="Sig-70_X6"/>
    <property type="match status" value="1"/>
</dbReference>
<dbReference type="InterPro" id="IPR053812">
    <property type="entry name" value="HTH_Sigma70_ECF-like"/>
</dbReference>
<evidence type="ECO:0000313" key="3">
    <source>
        <dbReference type="Proteomes" id="UP000235405"/>
    </source>
</evidence>